<dbReference type="EMBL" id="LJIJ01000739">
    <property type="protein sequence ID" value="ODM94855.1"/>
    <property type="molecule type" value="Genomic_DNA"/>
</dbReference>
<feature type="region of interest" description="Disordered" evidence="1">
    <location>
        <begin position="224"/>
        <end position="343"/>
    </location>
</feature>
<keyword evidence="2" id="KW-0732">Signal</keyword>
<reference evidence="3 4" key="1">
    <citation type="journal article" date="2016" name="Genome Biol. Evol.">
        <title>Gene Family Evolution Reflects Adaptation to Soil Environmental Stressors in the Genome of the Collembolan Orchesella cincta.</title>
        <authorList>
            <person name="Faddeeva-Vakhrusheva A."/>
            <person name="Derks M.F."/>
            <person name="Anvar S.Y."/>
            <person name="Agamennone V."/>
            <person name="Suring W."/>
            <person name="Smit S."/>
            <person name="van Straalen N.M."/>
            <person name="Roelofs D."/>
        </authorList>
    </citation>
    <scope>NUCLEOTIDE SEQUENCE [LARGE SCALE GENOMIC DNA]</scope>
    <source>
        <tissue evidence="3">Mixed pool</tissue>
    </source>
</reference>
<sequence length="343" mass="38730">MTVKFSLFTAAFVLICNTISYADEEFNSHPPDPPQSTDSATDWLRLLIGGGLLFWRYSTNCYQLVKKLEELIKQKGVSKKQVTCVRVSVLFWSFLLWKFSALYVKCAKESNCTNLVGGGVFHAFMNKICKKDSCGNYIQIPIALLTLLSEIAVWKYPLTPSEQLDPEGPDNNMYLWLPEKIDDKKQVEPANEDDEQIYHAVNFEEETQIEPIVNVNEERQIEPIANVDEERQIDPAANENDGQIEPIANVDDDRQIEPAVHDDGMIRGDNPDYDDSEQVIIDGASPEQARNSSATEANTPGGSQKGSSTRRNRRMLNLSEVSSPSPRRSKRIQDLKKTPMIEL</sequence>
<feature type="compositionally biased region" description="Basic and acidic residues" evidence="1">
    <location>
        <begin position="331"/>
        <end position="343"/>
    </location>
</feature>
<dbReference type="AlphaFoldDB" id="A0A1D2MQ23"/>
<proteinExistence type="predicted"/>
<organism evidence="3 4">
    <name type="scientific">Orchesella cincta</name>
    <name type="common">Springtail</name>
    <name type="synonym">Podura cincta</name>
    <dbReference type="NCBI Taxonomy" id="48709"/>
    <lineage>
        <taxon>Eukaryota</taxon>
        <taxon>Metazoa</taxon>
        <taxon>Ecdysozoa</taxon>
        <taxon>Arthropoda</taxon>
        <taxon>Hexapoda</taxon>
        <taxon>Collembola</taxon>
        <taxon>Entomobryomorpha</taxon>
        <taxon>Entomobryoidea</taxon>
        <taxon>Orchesellidae</taxon>
        <taxon>Orchesellinae</taxon>
        <taxon>Orchesella</taxon>
    </lineage>
</organism>
<protein>
    <submittedName>
        <fullName evidence="3">Uncharacterized protein</fullName>
    </submittedName>
</protein>
<evidence type="ECO:0000256" key="2">
    <source>
        <dbReference type="SAM" id="SignalP"/>
    </source>
</evidence>
<feature type="compositionally biased region" description="Basic and acidic residues" evidence="1">
    <location>
        <begin position="251"/>
        <end position="270"/>
    </location>
</feature>
<accession>A0A1D2MQ23</accession>
<feature type="compositionally biased region" description="Polar residues" evidence="1">
    <location>
        <begin position="288"/>
        <end position="307"/>
    </location>
</feature>
<dbReference type="Proteomes" id="UP000094527">
    <property type="component" value="Unassembled WGS sequence"/>
</dbReference>
<name>A0A1D2MQ23_ORCCI</name>
<gene>
    <name evidence="3" type="ORF">Ocin01_11827</name>
</gene>
<feature type="signal peptide" evidence="2">
    <location>
        <begin position="1"/>
        <end position="22"/>
    </location>
</feature>
<evidence type="ECO:0000256" key="1">
    <source>
        <dbReference type="SAM" id="MobiDB-lite"/>
    </source>
</evidence>
<evidence type="ECO:0000313" key="4">
    <source>
        <dbReference type="Proteomes" id="UP000094527"/>
    </source>
</evidence>
<comment type="caution">
    <text evidence="3">The sequence shown here is derived from an EMBL/GenBank/DDBJ whole genome shotgun (WGS) entry which is preliminary data.</text>
</comment>
<feature type="chain" id="PRO_5008904377" evidence="2">
    <location>
        <begin position="23"/>
        <end position="343"/>
    </location>
</feature>
<keyword evidence="4" id="KW-1185">Reference proteome</keyword>
<evidence type="ECO:0000313" key="3">
    <source>
        <dbReference type="EMBL" id="ODM94855.1"/>
    </source>
</evidence>